<feature type="transmembrane region" description="Helical" evidence="6">
    <location>
        <begin position="139"/>
        <end position="156"/>
    </location>
</feature>
<reference evidence="7 8" key="1">
    <citation type="journal article" date="2014" name="Genome Announc.">
        <title>Draft Genome Sequence of the Sulfolobales Archaeon AZ1, Obtained through Metagenomic Analysis of a Mexican Hot Spring.</title>
        <authorList>
            <person name="Servin-Garciduenas L.E."/>
            <person name="Martinez-Romero E."/>
        </authorList>
    </citation>
    <scope>NUCLEOTIDE SEQUENCE [LARGE SCALE GENOMIC DNA]</scope>
    <source>
        <strain evidence="7">AZ1-illumnia</strain>
    </source>
</reference>
<dbReference type="InterPro" id="IPR020948">
    <property type="entry name" value="P_starv_induced_PsiE-like"/>
</dbReference>
<dbReference type="AlphaFoldDB" id="W7KVU6"/>
<proteinExistence type="predicted"/>
<evidence type="ECO:0008006" key="9">
    <source>
        <dbReference type="Google" id="ProtNLM"/>
    </source>
</evidence>
<dbReference type="Proteomes" id="UP000054284">
    <property type="component" value="Unassembled WGS sequence"/>
</dbReference>
<keyword evidence="4 6" id="KW-1133">Transmembrane helix</keyword>
<feature type="transmembrane region" description="Helical" evidence="6">
    <location>
        <begin position="76"/>
        <end position="97"/>
    </location>
</feature>
<evidence type="ECO:0000256" key="3">
    <source>
        <dbReference type="ARBA" id="ARBA00022692"/>
    </source>
</evidence>
<keyword evidence="8" id="KW-1185">Reference proteome</keyword>
<accession>W7KVU6</accession>
<evidence type="ECO:0000313" key="8">
    <source>
        <dbReference type="Proteomes" id="UP000054284"/>
    </source>
</evidence>
<protein>
    <recommendedName>
        <fullName evidence="9">Phosphate-starvation-inducible E-like protein</fullName>
    </recommendedName>
</protein>
<dbReference type="EMBL" id="ASRH01000004">
    <property type="protein sequence ID" value="EWG07391.1"/>
    <property type="molecule type" value="Genomic_DNA"/>
</dbReference>
<feature type="transmembrane region" description="Helical" evidence="6">
    <location>
        <begin position="39"/>
        <end position="64"/>
    </location>
</feature>
<organism evidence="7 8">
    <name type="scientific">Candidatus Aramenus sulfurataquae</name>
    <dbReference type="NCBI Taxonomy" id="1326980"/>
    <lineage>
        <taxon>Archaea</taxon>
        <taxon>Thermoproteota</taxon>
        <taxon>Thermoprotei</taxon>
        <taxon>Sulfolobales</taxon>
        <taxon>Sulfolobaceae</taxon>
        <taxon>Candidatus Aramenus</taxon>
    </lineage>
</organism>
<evidence type="ECO:0000313" key="7">
    <source>
        <dbReference type="EMBL" id="EWG07391.1"/>
    </source>
</evidence>
<comment type="subcellular location">
    <subcellularLocation>
        <location evidence="1">Cell membrane</location>
        <topology evidence="1">Multi-pass membrane protein</topology>
    </subcellularLocation>
</comment>
<feature type="transmembrane region" description="Helical" evidence="6">
    <location>
        <begin position="109"/>
        <end position="127"/>
    </location>
</feature>
<keyword evidence="2" id="KW-1003">Cell membrane</keyword>
<comment type="caution">
    <text evidence="7">The sequence shown here is derived from an EMBL/GenBank/DDBJ whole genome shotgun (WGS) entry which is preliminary data.</text>
</comment>
<sequence>MSCFPTKVHCVQANEEVNYFSFLKLVMKFNFRKFSPNKLVLKATSVVLQVLLLIGLVAVIGYTIVSSVLSFSQGPLALAFVILENALLVVVFIEVYLSVVDFFEGRGRSLIYVLDATVSFLAREIIIDVLTGPGSFLDILELSGAVGIIATSRFMLYRKRLRRPKKHH</sequence>
<dbReference type="GO" id="GO:0005886">
    <property type="term" value="C:plasma membrane"/>
    <property type="evidence" value="ECO:0007669"/>
    <property type="project" value="UniProtKB-SubCell"/>
</dbReference>
<gene>
    <name evidence="7" type="ORF">ASUL_05346</name>
</gene>
<evidence type="ECO:0000256" key="6">
    <source>
        <dbReference type="SAM" id="Phobius"/>
    </source>
</evidence>
<keyword evidence="5 6" id="KW-0472">Membrane</keyword>
<keyword evidence="3 6" id="KW-0812">Transmembrane</keyword>
<evidence type="ECO:0000256" key="4">
    <source>
        <dbReference type="ARBA" id="ARBA00022989"/>
    </source>
</evidence>
<dbReference type="Pfam" id="PF06146">
    <property type="entry name" value="PsiE"/>
    <property type="match status" value="1"/>
</dbReference>
<evidence type="ECO:0000256" key="1">
    <source>
        <dbReference type="ARBA" id="ARBA00004651"/>
    </source>
</evidence>
<evidence type="ECO:0000256" key="5">
    <source>
        <dbReference type="ARBA" id="ARBA00023136"/>
    </source>
</evidence>
<name>W7KVU6_9CREN</name>
<evidence type="ECO:0000256" key="2">
    <source>
        <dbReference type="ARBA" id="ARBA00022475"/>
    </source>
</evidence>